<name>A0A9N9ACY6_9GLOM</name>
<sequence length="74" mass="8263">MLLRTSEKLRDLSVHGRTGNLLGKAGKAFENALDNNSSLTSLRLNNNCIDSTILGSIQELLSEKFEDYDYIETD</sequence>
<dbReference type="SUPFAM" id="SSF52047">
    <property type="entry name" value="RNI-like"/>
    <property type="match status" value="1"/>
</dbReference>
<reference evidence="1" key="1">
    <citation type="submission" date="2021-06" db="EMBL/GenBank/DDBJ databases">
        <authorList>
            <person name="Kallberg Y."/>
            <person name="Tangrot J."/>
            <person name="Rosling A."/>
        </authorList>
    </citation>
    <scope>NUCLEOTIDE SEQUENCE</scope>
    <source>
        <strain evidence="1">FL966</strain>
    </source>
</reference>
<comment type="caution">
    <text evidence="1">The sequence shown here is derived from an EMBL/GenBank/DDBJ whole genome shotgun (WGS) entry which is preliminary data.</text>
</comment>
<dbReference type="InterPro" id="IPR032675">
    <property type="entry name" value="LRR_dom_sf"/>
</dbReference>
<dbReference type="EMBL" id="CAJVQA010001787">
    <property type="protein sequence ID" value="CAG8525960.1"/>
    <property type="molecule type" value="Genomic_DNA"/>
</dbReference>
<gene>
    <name evidence="1" type="ORF">CPELLU_LOCUS3615</name>
</gene>
<dbReference type="AlphaFoldDB" id="A0A9N9ACY6"/>
<accession>A0A9N9ACY6</accession>
<dbReference type="Proteomes" id="UP000789759">
    <property type="component" value="Unassembled WGS sequence"/>
</dbReference>
<evidence type="ECO:0000313" key="1">
    <source>
        <dbReference type="EMBL" id="CAG8525960.1"/>
    </source>
</evidence>
<keyword evidence="2" id="KW-1185">Reference proteome</keyword>
<proteinExistence type="predicted"/>
<evidence type="ECO:0000313" key="2">
    <source>
        <dbReference type="Proteomes" id="UP000789759"/>
    </source>
</evidence>
<protein>
    <submittedName>
        <fullName evidence="1">21567_t:CDS:1</fullName>
    </submittedName>
</protein>
<organism evidence="1 2">
    <name type="scientific">Cetraspora pellucida</name>
    <dbReference type="NCBI Taxonomy" id="1433469"/>
    <lineage>
        <taxon>Eukaryota</taxon>
        <taxon>Fungi</taxon>
        <taxon>Fungi incertae sedis</taxon>
        <taxon>Mucoromycota</taxon>
        <taxon>Glomeromycotina</taxon>
        <taxon>Glomeromycetes</taxon>
        <taxon>Diversisporales</taxon>
        <taxon>Gigasporaceae</taxon>
        <taxon>Cetraspora</taxon>
    </lineage>
</organism>
<dbReference type="Gene3D" id="3.80.10.10">
    <property type="entry name" value="Ribonuclease Inhibitor"/>
    <property type="match status" value="1"/>
</dbReference>